<dbReference type="Proteomes" id="UP001595846">
    <property type="component" value="Unassembled WGS sequence"/>
</dbReference>
<evidence type="ECO:0000313" key="2">
    <source>
        <dbReference type="EMBL" id="MFC3960192.1"/>
    </source>
</evidence>
<organism evidence="2 3">
    <name type="scientific">Halovivax cerinus</name>
    <dbReference type="NCBI Taxonomy" id="1487865"/>
    <lineage>
        <taxon>Archaea</taxon>
        <taxon>Methanobacteriati</taxon>
        <taxon>Methanobacteriota</taxon>
        <taxon>Stenosarchaea group</taxon>
        <taxon>Halobacteria</taxon>
        <taxon>Halobacteriales</taxon>
        <taxon>Natrialbaceae</taxon>
        <taxon>Halovivax</taxon>
    </lineage>
</organism>
<feature type="transmembrane region" description="Helical" evidence="1">
    <location>
        <begin position="163"/>
        <end position="180"/>
    </location>
</feature>
<feature type="transmembrane region" description="Helical" evidence="1">
    <location>
        <begin position="84"/>
        <end position="105"/>
    </location>
</feature>
<reference evidence="2 3" key="1">
    <citation type="journal article" date="2019" name="Int. J. Syst. Evol. Microbiol.">
        <title>The Global Catalogue of Microorganisms (GCM) 10K type strain sequencing project: providing services to taxonomists for standard genome sequencing and annotation.</title>
        <authorList>
            <consortium name="The Broad Institute Genomics Platform"/>
            <consortium name="The Broad Institute Genome Sequencing Center for Infectious Disease"/>
            <person name="Wu L."/>
            <person name="Ma J."/>
        </authorList>
    </citation>
    <scope>NUCLEOTIDE SEQUENCE [LARGE SCALE GENOMIC DNA]</scope>
    <source>
        <strain evidence="2 3">IBRC-M 10256</strain>
    </source>
</reference>
<keyword evidence="3" id="KW-1185">Reference proteome</keyword>
<feature type="transmembrane region" description="Helical" evidence="1">
    <location>
        <begin position="192"/>
        <end position="211"/>
    </location>
</feature>
<keyword evidence="1" id="KW-0812">Transmembrane</keyword>
<dbReference type="GeneID" id="73901555"/>
<dbReference type="AlphaFoldDB" id="A0ABD5NTG1"/>
<dbReference type="RefSeq" id="WP_256532471.1">
    <property type="nucleotide sequence ID" value="NZ_CP101824.1"/>
</dbReference>
<accession>A0ABD5NTG1</accession>
<feature type="transmembrane region" description="Helical" evidence="1">
    <location>
        <begin position="112"/>
        <end position="135"/>
    </location>
</feature>
<keyword evidence="1" id="KW-1133">Transmembrane helix</keyword>
<feature type="transmembrane region" description="Helical" evidence="1">
    <location>
        <begin position="20"/>
        <end position="44"/>
    </location>
</feature>
<evidence type="ECO:0000313" key="3">
    <source>
        <dbReference type="Proteomes" id="UP001595846"/>
    </source>
</evidence>
<feature type="transmembrane region" description="Helical" evidence="1">
    <location>
        <begin position="51"/>
        <end position="72"/>
    </location>
</feature>
<name>A0ABD5NTG1_9EURY</name>
<sequence length="336" mass="35618">MHETPASAPVGATAEPPDVGWLAAVGLYVGVVLSAASVAVAAAAGVSAATIVGTLSTLFTFGLVAGALGAKGTPGLAERIGHGLPWLAVPFLAPVGFAAATVVVLETGVPDVAAIGTGLGTLLAGSVGGALVGMARTRYARAMVSGDALATIDWVRTNQATVTAGWGVGLLVLAGVPVLFQDGPIRTRFSPHLLLMGTMFILMAWSSHARLTPNGDKSTEEGRLRRFLPDRARRSVFGQELRYDQEIDPWVTLNEIEFHPEGLVLSKPMQRRFVPWTAITGVTLTDDELRLERDGWLDVRCHRDVIDDPTAVVETIERLRSSRNLADRRRGMETVA</sequence>
<keyword evidence="1" id="KW-0472">Membrane</keyword>
<proteinExistence type="predicted"/>
<evidence type="ECO:0000256" key="1">
    <source>
        <dbReference type="SAM" id="Phobius"/>
    </source>
</evidence>
<gene>
    <name evidence="2" type="ORF">ACFOUR_17675</name>
</gene>
<dbReference type="EMBL" id="JBHSAQ010000016">
    <property type="protein sequence ID" value="MFC3960192.1"/>
    <property type="molecule type" value="Genomic_DNA"/>
</dbReference>
<protein>
    <submittedName>
        <fullName evidence="2">Uncharacterized protein</fullName>
    </submittedName>
</protein>
<comment type="caution">
    <text evidence="2">The sequence shown here is derived from an EMBL/GenBank/DDBJ whole genome shotgun (WGS) entry which is preliminary data.</text>
</comment>